<comment type="similarity">
    <text evidence="1">Belongs to the short-chain dehydrogenases/reductases (SDR) family.</text>
</comment>
<dbReference type="EMBL" id="JAGIOH010000001">
    <property type="protein sequence ID" value="MBP2404320.1"/>
    <property type="molecule type" value="Genomic_DNA"/>
</dbReference>
<dbReference type="GeneID" id="91570664"/>
<dbReference type="Proteomes" id="UP001519291">
    <property type="component" value="Unassembled WGS sequence"/>
</dbReference>
<proteinExistence type="inferred from homology"/>
<dbReference type="RefSeq" id="WP_130878282.1">
    <property type="nucleotide sequence ID" value="NZ_JAGIOH010000001.1"/>
</dbReference>
<dbReference type="GO" id="GO:0004316">
    <property type="term" value="F:3-oxoacyl-[acyl-carrier-protein] reductase (NADPH) activity"/>
    <property type="evidence" value="ECO:0007669"/>
    <property type="project" value="UniProtKB-EC"/>
</dbReference>
<dbReference type="PANTHER" id="PTHR43639">
    <property type="entry name" value="OXIDOREDUCTASE, SHORT-CHAIN DEHYDROGENASE/REDUCTASE FAMILY (AFU_ORTHOLOGUE AFUA_5G02870)"/>
    <property type="match status" value="1"/>
</dbReference>
<sequence length="254" mass="25852">MSNRLLEGRTALVTGASRGIGAACALALGHSGASVVVNYLRNEQAASDVVQLIEAEGSKAVAVQGDVCDPEGAIHVADQAAAMLGDIDILVCNAAGPGAVTHGSTIESAAQIEERVRTQLRATLQMCRLVVPGMRERGAGSIVFIGSTESRSSAPAIPEIAIAKAAQDALMRSLAAEVGPYGIRVNTIAPGLVPTDGSAEAMRPELVAAIESNTALRRLAQPGDVGDAVVAFASDLTRHITGAYVPVDGGQASH</sequence>
<keyword evidence="4" id="KW-1185">Reference proteome</keyword>
<keyword evidence="2 3" id="KW-0560">Oxidoreductase</keyword>
<evidence type="ECO:0000313" key="4">
    <source>
        <dbReference type="Proteomes" id="UP001519291"/>
    </source>
</evidence>
<dbReference type="Gene3D" id="3.40.50.720">
    <property type="entry name" value="NAD(P)-binding Rossmann-like Domain"/>
    <property type="match status" value="1"/>
</dbReference>
<dbReference type="InterPro" id="IPR002347">
    <property type="entry name" value="SDR_fam"/>
</dbReference>
<comment type="caution">
    <text evidence="3">The sequence shown here is derived from an EMBL/GenBank/DDBJ whole genome shotgun (WGS) entry which is preliminary data.</text>
</comment>
<evidence type="ECO:0000313" key="3">
    <source>
        <dbReference type="EMBL" id="MBP2404320.1"/>
    </source>
</evidence>
<reference evidence="3 4" key="1">
    <citation type="submission" date="2021-03" db="EMBL/GenBank/DDBJ databases">
        <title>Sequencing the genomes of 1000 actinobacteria strains.</title>
        <authorList>
            <person name="Klenk H.-P."/>
        </authorList>
    </citation>
    <scope>NUCLEOTIDE SEQUENCE [LARGE SCALE GENOMIC DNA]</scope>
    <source>
        <strain evidence="3 4">DSM 41480</strain>
    </source>
</reference>
<evidence type="ECO:0000256" key="1">
    <source>
        <dbReference type="ARBA" id="ARBA00006484"/>
    </source>
</evidence>
<protein>
    <submittedName>
        <fullName evidence="3">3-oxoacyl-[acyl-carrier protein] reductase</fullName>
        <ecNumber evidence="3">1.1.1.100</ecNumber>
    </submittedName>
</protein>
<accession>A0ABS4Y6B0</accession>
<dbReference type="SUPFAM" id="SSF51735">
    <property type="entry name" value="NAD(P)-binding Rossmann-fold domains"/>
    <property type="match status" value="1"/>
</dbReference>
<dbReference type="PANTHER" id="PTHR43639:SF1">
    <property type="entry name" value="SHORT-CHAIN DEHYDROGENASE_REDUCTASE FAMILY PROTEIN"/>
    <property type="match status" value="1"/>
</dbReference>
<dbReference type="Pfam" id="PF13561">
    <property type="entry name" value="adh_short_C2"/>
    <property type="match status" value="1"/>
</dbReference>
<evidence type="ECO:0000256" key="2">
    <source>
        <dbReference type="ARBA" id="ARBA00023002"/>
    </source>
</evidence>
<dbReference type="InterPro" id="IPR036291">
    <property type="entry name" value="NAD(P)-bd_dom_sf"/>
</dbReference>
<organism evidence="3 4">
    <name type="scientific">Streptomyces syringium</name>
    <dbReference type="NCBI Taxonomy" id="76729"/>
    <lineage>
        <taxon>Bacteria</taxon>
        <taxon>Bacillati</taxon>
        <taxon>Actinomycetota</taxon>
        <taxon>Actinomycetes</taxon>
        <taxon>Kitasatosporales</taxon>
        <taxon>Streptomycetaceae</taxon>
        <taxon>Streptomyces</taxon>
    </lineage>
</organism>
<dbReference type="EC" id="1.1.1.100" evidence="3"/>
<dbReference type="PRINTS" id="PR00081">
    <property type="entry name" value="GDHRDH"/>
</dbReference>
<gene>
    <name evidence="3" type="ORF">JO379_003789</name>
</gene>
<dbReference type="CDD" id="cd05233">
    <property type="entry name" value="SDR_c"/>
    <property type="match status" value="1"/>
</dbReference>
<name>A0ABS4Y6B0_9ACTN</name>